<gene>
    <name evidence="1" type="ORF">F4821DRAFT_256002</name>
</gene>
<accession>A0ACC0DC01</accession>
<dbReference type="Proteomes" id="UP001497680">
    <property type="component" value="Unassembled WGS sequence"/>
</dbReference>
<reference evidence="1 2" key="1">
    <citation type="journal article" date="2022" name="New Phytol.">
        <title>Ecological generalism drives hyperdiversity of secondary metabolite gene clusters in xylarialean endophytes.</title>
        <authorList>
            <person name="Franco M.E.E."/>
            <person name="Wisecaver J.H."/>
            <person name="Arnold A.E."/>
            <person name="Ju Y.M."/>
            <person name="Slot J.C."/>
            <person name="Ahrendt S."/>
            <person name="Moore L.P."/>
            <person name="Eastman K.E."/>
            <person name="Scott K."/>
            <person name="Konkel Z."/>
            <person name="Mondo S.J."/>
            <person name="Kuo A."/>
            <person name="Hayes R.D."/>
            <person name="Haridas S."/>
            <person name="Andreopoulos B."/>
            <person name="Riley R."/>
            <person name="LaButti K."/>
            <person name="Pangilinan J."/>
            <person name="Lipzen A."/>
            <person name="Amirebrahimi M."/>
            <person name="Yan J."/>
            <person name="Adam C."/>
            <person name="Keymanesh K."/>
            <person name="Ng V."/>
            <person name="Louie K."/>
            <person name="Northen T."/>
            <person name="Drula E."/>
            <person name="Henrissat B."/>
            <person name="Hsieh H.M."/>
            <person name="Youens-Clark K."/>
            <person name="Lutzoni F."/>
            <person name="Miadlikowska J."/>
            <person name="Eastwood D.C."/>
            <person name="Hamelin R.C."/>
            <person name="Grigoriev I.V."/>
            <person name="U'Ren J.M."/>
        </authorList>
    </citation>
    <scope>NUCLEOTIDE SEQUENCE [LARGE SCALE GENOMIC DNA]</scope>
    <source>
        <strain evidence="1 2">ER1909</strain>
    </source>
</reference>
<name>A0ACC0DC01_9PEZI</name>
<sequence length="109" mass="11819">MSKSIYTQTHSTTPAEPDLAISILTFISNVMAVAIITLVMLSLCITVPTDTVEDGSPRYLPPASVPPSPPPNQRALLALVLWGVVATVHTTLKIINKVKDKIWGWREAV</sequence>
<protein>
    <submittedName>
        <fullName evidence="1">Uncharacterized protein</fullName>
    </submittedName>
</protein>
<evidence type="ECO:0000313" key="1">
    <source>
        <dbReference type="EMBL" id="KAI6090287.1"/>
    </source>
</evidence>
<comment type="caution">
    <text evidence="1">The sequence shown here is derived from an EMBL/GenBank/DDBJ whole genome shotgun (WGS) entry which is preliminary data.</text>
</comment>
<evidence type="ECO:0000313" key="2">
    <source>
        <dbReference type="Proteomes" id="UP001497680"/>
    </source>
</evidence>
<proteinExistence type="predicted"/>
<organism evidence="1 2">
    <name type="scientific">Hypoxylon rubiginosum</name>
    <dbReference type="NCBI Taxonomy" id="110542"/>
    <lineage>
        <taxon>Eukaryota</taxon>
        <taxon>Fungi</taxon>
        <taxon>Dikarya</taxon>
        <taxon>Ascomycota</taxon>
        <taxon>Pezizomycotina</taxon>
        <taxon>Sordariomycetes</taxon>
        <taxon>Xylariomycetidae</taxon>
        <taxon>Xylariales</taxon>
        <taxon>Hypoxylaceae</taxon>
        <taxon>Hypoxylon</taxon>
    </lineage>
</organism>
<dbReference type="EMBL" id="MU394291">
    <property type="protein sequence ID" value="KAI6090287.1"/>
    <property type="molecule type" value="Genomic_DNA"/>
</dbReference>
<keyword evidence="2" id="KW-1185">Reference proteome</keyword>